<dbReference type="InterPro" id="IPR011006">
    <property type="entry name" value="CheY-like_superfamily"/>
</dbReference>
<reference evidence="4 5" key="1">
    <citation type="submission" date="2019-12" db="EMBL/GenBank/DDBJ databases">
        <authorList>
            <person name="Yang R."/>
        </authorList>
    </citation>
    <scope>NUCLEOTIDE SEQUENCE [LARGE SCALE GENOMIC DNA]</scope>
    <source>
        <strain evidence="4 5">DONG20-135</strain>
    </source>
</reference>
<reference evidence="4 5" key="2">
    <citation type="submission" date="2020-01" db="EMBL/GenBank/DDBJ databases">
        <title>Clostridiaceae sp. nov. isolated from the gut of human by culturomics.</title>
        <authorList>
            <person name="Chang Y."/>
        </authorList>
    </citation>
    <scope>NUCLEOTIDE SEQUENCE [LARGE SCALE GENOMIC DNA]</scope>
    <source>
        <strain evidence="4 5">DONG20-135</strain>
    </source>
</reference>
<evidence type="ECO:0000259" key="3">
    <source>
        <dbReference type="PROSITE" id="PS50930"/>
    </source>
</evidence>
<dbReference type="SMART" id="SM00448">
    <property type="entry name" value="REC"/>
    <property type="match status" value="1"/>
</dbReference>
<feature type="modified residue" description="4-aspartylphosphate" evidence="1">
    <location>
        <position position="58"/>
    </location>
</feature>
<accession>A0A6N8U7U1</accession>
<dbReference type="GO" id="GO:0003677">
    <property type="term" value="F:DNA binding"/>
    <property type="evidence" value="ECO:0007669"/>
    <property type="project" value="InterPro"/>
</dbReference>
<sequence>MRIAICDDESIQRALLKKITSQFFERESIPYEIMEYESAEQLLFHHEQAKDIDILLLDIQMQGMNGMELAKQLRRNGNRSAIIFVTGDTDFIYDGFHVHAINYLLKPIDDEKVNDCLFQAVSLLKNEKALLLQIDKDIIKLPENDIICIQSDGHYLQIYTDKQSYRLKKRLKDMEQELSAGQFYRISRSDIVNLDAVARITSKDIYLINEIRIPIPKGKYREISEAFMQYHFHGGPTK</sequence>
<dbReference type="Pfam" id="PF00072">
    <property type="entry name" value="Response_reg"/>
    <property type="match status" value="1"/>
</dbReference>
<evidence type="ECO:0000313" key="4">
    <source>
        <dbReference type="EMBL" id="MXQ74258.1"/>
    </source>
</evidence>
<dbReference type="InterPro" id="IPR001789">
    <property type="entry name" value="Sig_transdc_resp-reg_receiver"/>
</dbReference>
<feature type="domain" description="HTH LytTR-type" evidence="3">
    <location>
        <begin position="130"/>
        <end position="229"/>
    </location>
</feature>
<dbReference type="Pfam" id="PF04397">
    <property type="entry name" value="LytTR"/>
    <property type="match status" value="1"/>
</dbReference>
<dbReference type="PROSITE" id="PS50110">
    <property type="entry name" value="RESPONSE_REGULATORY"/>
    <property type="match status" value="1"/>
</dbReference>
<dbReference type="Gene3D" id="2.40.50.1020">
    <property type="entry name" value="LytTr DNA-binding domain"/>
    <property type="match status" value="1"/>
</dbReference>
<dbReference type="RefSeq" id="WP_160625645.1">
    <property type="nucleotide sequence ID" value="NZ_WUUQ01000005.1"/>
</dbReference>
<proteinExistence type="predicted"/>
<evidence type="ECO:0000313" key="5">
    <source>
        <dbReference type="Proteomes" id="UP000434036"/>
    </source>
</evidence>
<dbReference type="InterPro" id="IPR046947">
    <property type="entry name" value="LytR-like"/>
</dbReference>
<organism evidence="4 5">
    <name type="scientific">Copranaerobaculum intestinale</name>
    <dbReference type="NCBI Taxonomy" id="2692629"/>
    <lineage>
        <taxon>Bacteria</taxon>
        <taxon>Bacillati</taxon>
        <taxon>Bacillota</taxon>
        <taxon>Erysipelotrichia</taxon>
        <taxon>Erysipelotrichales</taxon>
        <taxon>Erysipelotrichaceae</taxon>
        <taxon>Copranaerobaculum</taxon>
    </lineage>
</organism>
<keyword evidence="5" id="KW-1185">Reference proteome</keyword>
<feature type="domain" description="Response regulatory" evidence="2">
    <location>
        <begin position="2"/>
        <end position="121"/>
    </location>
</feature>
<evidence type="ECO:0000259" key="2">
    <source>
        <dbReference type="PROSITE" id="PS50110"/>
    </source>
</evidence>
<dbReference type="SUPFAM" id="SSF52172">
    <property type="entry name" value="CheY-like"/>
    <property type="match status" value="1"/>
</dbReference>
<dbReference type="PROSITE" id="PS50930">
    <property type="entry name" value="HTH_LYTTR"/>
    <property type="match status" value="1"/>
</dbReference>
<dbReference type="GO" id="GO:0000156">
    <property type="term" value="F:phosphorelay response regulator activity"/>
    <property type="evidence" value="ECO:0007669"/>
    <property type="project" value="InterPro"/>
</dbReference>
<comment type="caution">
    <text evidence="4">The sequence shown here is derived from an EMBL/GenBank/DDBJ whole genome shotgun (WGS) entry which is preliminary data.</text>
</comment>
<dbReference type="EMBL" id="WUUQ01000005">
    <property type="protein sequence ID" value="MXQ74258.1"/>
    <property type="molecule type" value="Genomic_DNA"/>
</dbReference>
<evidence type="ECO:0000256" key="1">
    <source>
        <dbReference type="PROSITE-ProRule" id="PRU00169"/>
    </source>
</evidence>
<dbReference type="Proteomes" id="UP000434036">
    <property type="component" value="Unassembled WGS sequence"/>
</dbReference>
<dbReference type="Gene3D" id="3.40.50.2300">
    <property type="match status" value="1"/>
</dbReference>
<dbReference type="SMART" id="SM00850">
    <property type="entry name" value="LytTR"/>
    <property type="match status" value="1"/>
</dbReference>
<dbReference type="AlphaFoldDB" id="A0A6N8U7U1"/>
<name>A0A6N8U7U1_9FIRM</name>
<dbReference type="PANTHER" id="PTHR37299">
    <property type="entry name" value="TRANSCRIPTIONAL REGULATOR-RELATED"/>
    <property type="match status" value="1"/>
</dbReference>
<dbReference type="InterPro" id="IPR007492">
    <property type="entry name" value="LytTR_DNA-bd_dom"/>
</dbReference>
<keyword evidence="1" id="KW-0597">Phosphoprotein</keyword>
<gene>
    <name evidence="4" type="ORF">GSF08_09975</name>
</gene>
<protein>
    <submittedName>
        <fullName evidence="4">Response regulator</fullName>
    </submittedName>
</protein>
<dbReference type="PANTHER" id="PTHR37299:SF1">
    <property type="entry name" value="STAGE 0 SPORULATION PROTEIN A HOMOLOG"/>
    <property type="match status" value="1"/>
</dbReference>